<name>A0A7J7SH06_RHIFE</name>
<feature type="domain" description="UPAR/Ly6" evidence="7">
    <location>
        <begin position="322"/>
        <end position="385"/>
    </location>
</feature>
<keyword evidence="3 6" id="KW-0732">Signal</keyword>
<evidence type="ECO:0000256" key="2">
    <source>
        <dbReference type="ARBA" id="ARBA00022475"/>
    </source>
</evidence>
<dbReference type="EMBL" id="JACAGC010000022">
    <property type="protein sequence ID" value="KAF6287689.1"/>
    <property type="molecule type" value="Genomic_DNA"/>
</dbReference>
<dbReference type="OrthoDB" id="9538399at2759"/>
<dbReference type="CDD" id="cd23637">
    <property type="entry name" value="TFP_LU_ECD_CD177_rpt4"/>
    <property type="match status" value="1"/>
</dbReference>
<organism evidence="8 9">
    <name type="scientific">Rhinolophus ferrumequinum</name>
    <name type="common">Greater horseshoe bat</name>
    <dbReference type="NCBI Taxonomy" id="59479"/>
    <lineage>
        <taxon>Eukaryota</taxon>
        <taxon>Metazoa</taxon>
        <taxon>Chordata</taxon>
        <taxon>Craniata</taxon>
        <taxon>Vertebrata</taxon>
        <taxon>Euteleostomi</taxon>
        <taxon>Mammalia</taxon>
        <taxon>Eutheria</taxon>
        <taxon>Laurasiatheria</taxon>
        <taxon>Chiroptera</taxon>
        <taxon>Yinpterochiroptera</taxon>
        <taxon>Rhinolophoidea</taxon>
        <taxon>Rhinolophidae</taxon>
        <taxon>Rhinolophinae</taxon>
        <taxon>Rhinolophus</taxon>
    </lineage>
</organism>
<feature type="domain" description="UPAR/Ly6" evidence="7">
    <location>
        <begin position="131"/>
        <end position="207"/>
    </location>
</feature>
<dbReference type="CDD" id="cd23624">
    <property type="entry name" value="TFP_LU_ECD_CD177_rpt3"/>
    <property type="match status" value="1"/>
</dbReference>
<dbReference type="PANTHER" id="PTHR16529">
    <property type="entry name" value="CD177 ANTIGEN"/>
    <property type="match status" value="1"/>
</dbReference>
<dbReference type="GO" id="GO:0098742">
    <property type="term" value="P:cell-cell adhesion via plasma-membrane adhesion molecules"/>
    <property type="evidence" value="ECO:0007669"/>
    <property type="project" value="TreeGrafter"/>
</dbReference>
<dbReference type="Proteomes" id="UP000585614">
    <property type="component" value="Unassembled WGS sequence"/>
</dbReference>
<evidence type="ECO:0000256" key="5">
    <source>
        <dbReference type="ARBA" id="ARBA00023180"/>
    </source>
</evidence>
<comment type="caution">
    <text evidence="8">The sequence shown here is derived from an EMBL/GenBank/DDBJ whole genome shotgun (WGS) entry which is preliminary data.</text>
</comment>
<dbReference type="GO" id="GO:0045217">
    <property type="term" value="P:cell-cell junction maintenance"/>
    <property type="evidence" value="ECO:0007669"/>
    <property type="project" value="TreeGrafter"/>
</dbReference>
<dbReference type="Pfam" id="PF00021">
    <property type="entry name" value="UPAR_LY6"/>
    <property type="match status" value="3"/>
</dbReference>
<dbReference type="GO" id="GO:2001044">
    <property type="term" value="P:regulation of integrin-mediated signaling pathway"/>
    <property type="evidence" value="ECO:0007669"/>
    <property type="project" value="TreeGrafter"/>
</dbReference>
<dbReference type="CDD" id="cd23636">
    <property type="entry name" value="TFP_LU_ECD_CD177_rpt2"/>
    <property type="match status" value="1"/>
</dbReference>
<dbReference type="CDD" id="cd23623">
    <property type="entry name" value="TFP_LU_ECD_CD177_rpt1"/>
    <property type="match status" value="1"/>
</dbReference>
<feature type="domain" description="UPAR/Ly6" evidence="7">
    <location>
        <begin position="49"/>
        <end position="112"/>
    </location>
</feature>
<dbReference type="GO" id="GO:0007159">
    <property type="term" value="P:leukocyte cell-cell adhesion"/>
    <property type="evidence" value="ECO:0007669"/>
    <property type="project" value="TreeGrafter"/>
</dbReference>
<evidence type="ECO:0000256" key="4">
    <source>
        <dbReference type="ARBA" id="ARBA00023136"/>
    </source>
</evidence>
<dbReference type="SUPFAM" id="SSF57302">
    <property type="entry name" value="Snake toxin-like"/>
    <property type="match status" value="1"/>
</dbReference>
<protein>
    <submittedName>
        <fullName evidence="8">CD177 molecule</fullName>
    </submittedName>
</protein>
<dbReference type="InterPro" id="IPR016054">
    <property type="entry name" value="LY6_UPA_recep-like"/>
</dbReference>
<evidence type="ECO:0000259" key="7">
    <source>
        <dbReference type="Pfam" id="PF00021"/>
    </source>
</evidence>
<evidence type="ECO:0000313" key="9">
    <source>
        <dbReference type="Proteomes" id="UP000585614"/>
    </source>
</evidence>
<evidence type="ECO:0000256" key="3">
    <source>
        <dbReference type="ARBA" id="ARBA00022729"/>
    </source>
</evidence>
<feature type="chain" id="PRO_5029764943" evidence="6">
    <location>
        <begin position="22"/>
        <end position="440"/>
    </location>
</feature>
<accession>A0A7J7SH06</accession>
<keyword evidence="5" id="KW-0325">Glycoprotein</keyword>
<feature type="signal peptide" evidence="6">
    <location>
        <begin position="1"/>
        <end position="21"/>
    </location>
</feature>
<gene>
    <name evidence="8" type="ORF">mRhiFer1_002425</name>
</gene>
<keyword evidence="2" id="KW-1003">Cell membrane</keyword>
<dbReference type="InterPro" id="IPR051899">
    <property type="entry name" value="Fert-Immune_med_protein"/>
</dbReference>
<dbReference type="PANTHER" id="PTHR16529:SF8">
    <property type="entry name" value="CD177 ANTIGEN"/>
    <property type="match status" value="1"/>
</dbReference>
<proteinExistence type="predicted"/>
<comment type="subcellular location">
    <subcellularLocation>
        <location evidence="1">Cell membrane</location>
    </subcellularLocation>
</comment>
<evidence type="ECO:0000313" key="8">
    <source>
        <dbReference type="EMBL" id="KAF6287689.1"/>
    </source>
</evidence>
<dbReference type="GO" id="GO:0043315">
    <property type="term" value="P:positive regulation of neutrophil degranulation"/>
    <property type="evidence" value="ECO:0007669"/>
    <property type="project" value="TreeGrafter"/>
</dbReference>
<reference evidence="8 9" key="1">
    <citation type="journal article" date="2020" name="Nature">
        <title>Six reference-quality genomes reveal evolution of bat adaptations.</title>
        <authorList>
            <person name="Jebb D."/>
            <person name="Huang Z."/>
            <person name="Pippel M."/>
            <person name="Hughes G.M."/>
            <person name="Lavrichenko K."/>
            <person name="Devanna P."/>
            <person name="Winkler S."/>
            <person name="Jermiin L.S."/>
            <person name="Skirmuntt E.C."/>
            <person name="Katzourakis A."/>
            <person name="Burkitt-Gray L."/>
            <person name="Ray D.A."/>
            <person name="Sullivan K.A.M."/>
            <person name="Roscito J.G."/>
            <person name="Kirilenko B.M."/>
            <person name="Davalos L.M."/>
            <person name="Corthals A.P."/>
            <person name="Power M.L."/>
            <person name="Jones G."/>
            <person name="Ransome R.D."/>
            <person name="Dechmann D.K.N."/>
            <person name="Locatelli A.G."/>
            <person name="Puechmaille S.J."/>
            <person name="Fedrigo O."/>
            <person name="Jarvis E.D."/>
            <person name="Hiller M."/>
            <person name="Vernes S.C."/>
            <person name="Myers E.W."/>
            <person name="Teeling E.C."/>
        </authorList>
    </citation>
    <scope>NUCLEOTIDE SEQUENCE [LARGE SCALE GENOMIC DNA]</scope>
    <source>
        <strain evidence="8">MRhiFer1</strain>
        <tissue evidence="8">Lung</tissue>
    </source>
</reference>
<evidence type="ECO:0000256" key="6">
    <source>
        <dbReference type="SAM" id="SignalP"/>
    </source>
</evidence>
<keyword evidence="4" id="KW-0472">Membrane</keyword>
<dbReference type="GO" id="GO:0044853">
    <property type="term" value="C:plasma membrane raft"/>
    <property type="evidence" value="ECO:0007669"/>
    <property type="project" value="TreeGrafter"/>
</dbReference>
<evidence type="ECO:0000256" key="1">
    <source>
        <dbReference type="ARBA" id="ARBA00004236"/>
    </source>
</evidence>
<dbReference type="AlphaFoldDB" id="A0A7J7SH06"/>
<dbReference type="InterPro" id="IPR045860">
    <property type="entry name" value="Snake_toxin-like_sf"/>
</dbReference>
<sequence length="440" mass="47112">MMVVLLPALLGVTLMLPRVQALTCQSGTLESMMNASALPFQLTAGEIVCANGLGCQDMLMTIENGPNAFVVIIKGCTLEKDHDVQVTQHRAGPGLSIVSYTHVCREKDLCNDLSSTLPVWTLPPFEVPESSVRCPVCLSTEGCESVTELTCPVGHTQCYNGVLQLRAEDVHTNLRVQGCMSQAACDLLNQTQKIGPLSVRENCDSNAFLTCQQGNMFTTQRNLILKPIQWNTENNVICDFQEMCQETLLLIDVGPQSLIMGSKGCTRARTQDSQTVTIHSESPGVLVASYAHFCSSSGCNNASSSSVLLDSLLHPAAPAPGDLRCPACVGLYGSCTKIVTCPKGTSHCYSGSIRLQGRKLSYTFNVQGCVAQPSSSLLNHTNIIGDLYAMETPETKDKPPIPEIAGAAPAPYLAWVVTVGLSLALWCGVPSLLTPFPLDS</sequence>